<dbReference type="GO" id="GO:0005524">
    <property type="term" value="F:ATP binding"/>
    <property type="evidence" value="ECO:0007669"/>
    <property type="project" value="InterPro"/>
</dbReference>
<dbReference type="PANTHER" id="PTHR11909">
    <property type="entry name" value="CASEIN KINASE-RELATED"/>
    <property type="match status" value="1"/>
</dbReference>
<feature type="domain" description="Protein kinase" evidence="2">
    <location>
        <begin position="14"/>
        <end position="264"/>
    </location>
</feature>
<evidence type="ECO:0000313" key="4">
    <source>
        <dbReference type="WBParaSite" id="SPAL_0001726100.1"/>
    </source>
</evidence>
<dbReference type="PROSITE" id="PS50011">
    <property type="entry name" value="PROTEIN_KINASE_DOM"/>
    <property type="match status" value="1"/>
</dbReference>
<organism evidence="3 4">
    <name type="scientific">Strongyloides papillosus</name>
    <name type="common">Intestinal threadworm</name>
    <dbReference type="NCBI Taxonomy" id="174720"/>
    <lineage>
        <taxon>Eukaryota</taxon>
        <taxon>Metazoa</taxon>
        <taxon>Ecdysozoa</taxon>
        <taxon>Nematoda</taxon>
        <taxon>Chromadorea</taxon>
        <taxon>Rhabditida</taxon>
        <taxon>Tylenchina</taxon>
        <taxon>Panagrolaimomorpha</taxon>
        <taxon>Strongyloidoidea</taxon>
        <taxon>Strongyloididae</taxon>
        <taxon>Strongyloides</taxon>
    </lineage>
</organism>
<dbReference type="PROSITE" id="PS00108">
    <property type="entry name" value="PROTEIN_KINASE_ST"/>
    <property type="match status" value="1"/>
</dbReference>
<keyword evidence="3" id="KW-1185">Reference proteome</keyword>
<dbReference type="EC" id="2.7.11.1" evidence="1"/>
<dbReference type="InterPro" id="IPR008271">
    <property type="entry name" value="Ser/Thr_kinase_AS"/>
</dbReference>
<protein>
    <recommendedName>
        <fullName evidence="1">non-specific serine/threonine protein kinase</fullName>
        <ecNumber evidence="1">2.7.11.1</ecNumber>
    </recommendedName>
</protein>
<reference evidence="4" key="1">
    <citation type="submission" date="2017-02" db="UniProtKB">
        <authorList>
            <consortium name="WormBaseParasite"/>
        </authorList>
    </citation>
    <scope>IDENTIFICATION</scope>
</reference>
<dbReference type="WBParaSite" id="SPAL_0001726100.1">
    <property type="protein sequence ID" value="SPAL_0001726100.1"/>
    <property type="gene ID" value="SPAL_0001726100"/>
</dbReference>
<sequence length="478" mass="55025">MFIERFPFVLNEDFTLHSFIADGGYSKVYLGSNRYSCNVAVKMMHLDEEHGINEIKHLSVVANGIVSSIVDNILCGVNLETNSRYIVMEYVKESLESIIAKRYDSTLTYVEIGHINIDILCALEYLSKYKILHLDLKEKNILIRNNSIESGNILLVDFGSAVSLTSDRDCTVNRVYVTLEYAGLYIHESGNPKYSSDIQSLLFMNVNIFLKRRLWSIDELKDKTSLYLKKVEFIKNIDIILKKHLTFEQHSVVDVLVNDSKLYYMDGIPDYQNMMSQIKKSIFPKKINANIFEDNHSMDASVNTVCISLSSLSMIKKFTYQCDKNGTCQNNETNFSVILCIFDGITRPYLGFYEEANVIKMFGKQLYCGASYEASVISAFNSIFNVTKKSGTIRQSKDKKQITICILCERLYNYIKWNESALGINNSFYDYDVTIKKIENIGTNVNTNIRNTIQLANYYLRNDRFDELIRELTVQYSQ</sequence>
<dbReference type="InterPro" id="IPR000719">
    <property type="entry name" value="Prot_kinase_dom"/>
</dbReference>
<dbReference type="Proteomes" id="UP000046392">
    <property type="component" value="Unplaced"/>
</dbReference>
<dbReference type="STRING" id="174720.A0A0N5CHE4"/>
<evidence type="ECO:0000259" key="2">
    <source>
        <dbReference type="PROSITE" id="PS50011"/>
    </source>
</evidence>
<evidence type="ECO:0000313" key="3">
    <source>
        <dbReference type="Proteomes" id="UP000046392"/>
    </source>
</evidence>
<evidence type="ECO:0000256" key="1">
    <source>
        <dbReference type="ARBA" id="ARBA00012513"/>
    </source>
</evidence>
<accession>A0A0N5CHE4</accession>
<name>A0A0N5CHE4_STREA</name>
<dbReference type="Gene3D" id="1.10.510.10">
    <property type="entry name" value="Transferase(Phosphotransferase) domain 1"/>
    <property type="match status" value="1"/>
</dbReference>
<dbReference type="SUPFAM" id="SSF56112">
    <property type="entry name" value="Protein kinase-like (PK-like)"/>
    <property type="match status" value="1"/>
</dbReference>
<dbReference type="GO" id="GO:0004674">
    <property type="term" value="F:protein serine/threonine kinase activity"/>
    <property type="evidence" value="ECO:0007669"/>
    <property type="project" value="UniProtKB-EC"/>
</dbReference>
<dbReference type="Pfam" id="PF00069">
    <property type="entry name" value="Pkinase"/>
    <property type="match status" value="1"/>
</dbReference>
<dbReference type="InterPro" id="IPR011009">
    <property type="entry name" value="Kinase-like_dom_sf"/>
</dbReference>
<dbReference type="InterPro" id="IPR050235">
    <property type="entry name" value="CK1_Ser-Thr_kinase"/>
</dbReference>
<dbReference type="AlphaFoldDB" id="A0A0N5CHE4"/>
<proteinExistence type="predicted"/>
<dbReference type="SMART" id="SM00220">
    <property type="entry name" value="S_TKc"/>
    <property type="match status" value="1"/>
</dbReference>